<accession>A0A347WG42</accession>
<dbReference type="KEGG" id="ksc:CD178_03091"/>
<dbReference type="Pfam" id="PF00156">
    <property type="entry name" value="Pribosyltran"/>
    <property type="match status" value="1"/>
</dbReference>
<dbReference type="InterPro" id="IPR029057">
    <property type="entry name" value="PRTase-like"/>
</dbReference>
<proteinExistence type="predicted"/>
<geneLocation type="plasmid" evidence="2 3">
    <name>unnamed1</name>
</geneLocation>
<gene>
    <name evidence="2" type="ORF">CD178_03091</name>
</gene>
<dbReference type="CDD" id="cd06223">
    <property type="entry name" value="PRTases_typeI"/>
    <property type="match status" value="1"/>
</dbReference>
<reference evidence="2 3" key="1">
    <citation type="submission" date="2017-08" db="EMBL/GenBank/DDBJ databases">
        <title>Complete genome sequence of Gluconacetobacter saccharivorans CV1 isolated from Fermented Vinegar.</title>
        <authorList>
            <person name="Kim S.-Y."/>
        </authorList>
    </citation>
    <scope>NUCLEOTIDE SEQUENCE [LARGE SCALE GENOMIC DNA]</scope>
    <source>
        <strain evidence="2 3">CV1</strain>
        <plasmid evidence="2 3">unnamed1</plasmid>
    </source>
</reference>
<keyword evidence="2" id="KW-0808">Transferase</keyword>
<dbReference type="OrthoDB" id="9810066at2"/>
<dbReference type="AlphaFoldDB" id="A0A347WG42"/>
<dbReference type="InterPro" id="IPR000836">
    <property type="entry name" value="PRTase_dom"/>
</dbReference>
<dbReference type="Gene3D" id="3.30.1310.20">
    <property type="entry name" value="PRTase-like"/>
    <property type="match status" value="1"/>
</dbReference>
<dbReference type="Gene3D" id="3.40.50.2020">
    <property type="match status" value="1"/>
</dbReference>
<evidence type="ECO:0000259" key="1">
    <source>
        <dbReference type="Pfam" id="PF00156"/>
    </source>
</evidence>
<feature type="domain" description="Phosphoribosyltransferase" evidence="1">
    <location>
        <begin position="27"/>
        <end position="172"/>
    </location>
</feature>
<organism evidence="2 3">
    <name type="scientific">Komagataeibacter saccharivorans</name>
    <dbReference type="NCBI Taxonomy" id="265959"/>
    <lineage>
        <taxon>Bacteria</taxon>
        <taxon>Pseudomonadati</taxon>
        <taxon>Pseudomonadota</taxon>
        <taxon>Alphaproteobacteria</taxon>
        <taxon>Acetobacterales</taxon>
        <taxon>Acetobacteraceae</taxon>
        <taxon>Komagataeibacter</taxon>
    </lineage>
</organism>
<evidence type="ECO:0000313" key="2">
    <source>
        <dbReference type="EMBL" id="AXY23835.1"/>
    </source>
</evidence>
<dbReference type="RefSeq" id="WP_118963764.1">
    <property type="nucleotide sequence ID" value="NZ_CP023037.1"/>
</dbReference>
<dbReference type="Proteomes" id="UP000264120">
    <property type="component" value="Plasmid unnamed1"/>
</dbReference>
<protein>
    <submittedName>
        <fullName evidence="2">Phosphoribosyl transferase</fullName>
    </submittedName>
</protein>
<dbReference type="SUPFAM" id="SSF53271">
    <property type="entry name" value="PRTase-like"/>
    <property type="match status" value="1"/>
</dbReference>
<name>A0A347WG42_9PROT</name>
<dbReference type="EMBL" id="CP023037">
    <property type="protein sequence ID" value="AXY23835.1"/>
    <property type="molecule type" value="Genomic_DNA"/>
</dbReference>
<evidence type="ECO:0000313" key="3">
    <source>
        <dbReference type="Proteomes" id="UP000264120"/>
    </source>
</evidence>
<keyword evidence="2" id="KW-0614">Plasmid</keyword>
<keyword evidence="3" id="KW-1185">Reference proteome</keyword>
<dbReference type="GO" id="GO:0016740">
    <property type="term" value="F:transferase activity"/>
    <property type="evidence" value="ECO:0007669"/>
    <property type="project" value="UniProtKB-KW"/>
</dbReference>
<sequence>MPPERSTAFANRQAAGRALAAALLPLASSHPLVLALPRGGVPVAFEVAKALDAEMDLLFVRKIGIPGHEEYGVGAMVDGADPQVVLDENTIERLGIRKEMIQAIITRQRAEIERQRHLYAGGRQPPSLTGRAVIIVDDGIATGGTMRAALRAVRRNRPARLVLAVPVAPPETIALLAGECDQIVCLLQPQPLYAVGAYYRDFSQVEDVDVIRLVTQASNLRRQRLTNRVGPHSDTT</sequence>